<dbReference type="Proteomes" id="UP001177670">
    <property type="component" value="Unassembled WGS sequence"/>
</dbReference>
<proteinExistence type="predicted"/>
<accession>A0AA40KZ65</accession>
<dbReference type="EMBL" id="JAHYIQ010000001">
    <property type="protein sequence ID" value="KAK1137972.1"/>
    <property type="molecule type" value="Genomic_DNA"/>
</dbReference>
<reference evidence="1" key="1">
    <citation type="submission" date="2021-10" db="EMBL/GenBank/DDBJ databases">
        <title>Melipona bicolor Genome sequencing and assembly.</title>
        <authorList>
            <person name="Araujo N.S."/>
            <person name="Arias M.C."/>
        </authorList>
    </citation>
    <scope>NUCLEOTIDE SEQUENCE</scope>
    <source>
        <strain evidence="1">USP_2M_L1-L4_2017</strain>
        <tissue evidence="1">Whole body</tissue>
    </source>
</reference>
<sequence length="63" mass="6792">MGDRPASLSVAINTNAVVDTISPLLIGTKNPLHENIETQEAYSDYTQTTALTFPETPKMLSAL</sequence>
<evidence type="ECO:0000313" key="1">
    <source>
        <dbReference type="EMBL" id="KAK1137972.1"/>
    </source>
</evidence>
<name>A0AA40KZ65_9HYME</name>
<gene>
    <name evidence="1" type="ORF">K0M31_002463</name>
</gene>
<comment type="caution">
    <text evidence="1">The sequence shown here is derived from an EMBL/GenBank/DDBJ whole genome shotgun (WGS) entry which is preliminary data.</text>
</comment>
<protein>
    <submittedName>
        <fullName evidence="1">Uncharacterized protein</fullName>
    </submittedName>
</protein>
<evidence type="ECO:0000313" key="2">
    <source>
        <dbReference type="Proteomes" id="UP001177670"/>
    </source>
</evidence>
<keyword evidence="2" id="KW-1185">Reference proteome</keyword>
<organism evidence="1 2">
    <name type="scientific">Melipona bicolor</name>
    <dbReference type="NCBI Taxonomy" id="60889"/>
    <lineage>
        <taxon>Eukaryota</taxon>
        <taxon>Metazoa</taxon>
        <taxon>Ecdysozoa</taxon>
        <taxon>Arthropoda</taxon>
        <taxon>Hexapoda</taxon>
        <taxon>Insecta</taxon>
        <taxon>Pterygota</taxon>
        <taxon>Neoptera</taxon>
        <taxon>Endopterygota</taxon>
        <taxon>Hymenoptera</taxon>
        <taxon>Apocrita</taxon>
        <taxon>Aculeata</taxon>
        <taxon>Apoidea</taxon>
        <taxon>Anthophila</taxon>
        <taxon>Apidae</taxon>
        <taxon>Melipona</taxon>
    </lineage>
</organism>
<dbReference type="AlphaFoldDB" id="A0AA40KZ65"/>